<feature type="compositionally biased region" description="Basic and acidic residues" evidence="1">
    <location>
        <begin position="109"/>
        <end position="127"/>
    </location>
</feature>
<name>A0A699S960_TANCI</name>
<feature type="compositionally biased region" description="Basic residues" evidence="1">
    <location>
        <begin position="83"/>
        <end position="95"/>
    </location>
</feature>
<sequence>TSKDEYLISTLRFVSVNESTQIYGAILLECLTSLAMKESKAYTTSLGYVTGVIPPTIAREFKKTSPSKKDNDLVPVDEEPVTKGKRVKSSVKKSSTKPAAGNDDENKSDDDKIPSDNEKDSDSKQDTDGSESDSESDQQEYEEEIKDDDDDDDNSEGDEGRGMDDTTNQFSDDVQDKKVDVEMP</sequence>
<feature type="compositionally biased region" description="Acidic residues" evidence="1">
    <location>
        <begin position="128"/>
        <end position="157"/>
    </location>
</feature>
<accession>A0A699S960</accession>
<feature type="non-terminal residue" evidence="2">
    <location>
        <position position="1"/>
    </location>
</feature>
<protein>
    <submittedName>
        <fullName evidence="2">Uncharacterized protein</fullName>
    </submittedName>
</protein>
<dbReference type="EMBL" id="BKCJ011146642">
    <property type="protein sequence ID" value="GFC94034.1"/>
    <property type="molecule type" value="Genomic_DNA"/>
</dbReference>
<proteinExistence type="predicted"/>
<gene>
    <name evidence="2" type="ORF">Tci_866004</name>
</gene>
<feature type="compositionally biased region" description="Basic and acidic residues" evidence="1">
    <location>
        <begin position="62"/>
        <end position="72"/>
    </location>
</feature>
<evidence type="ECO:0000313" key="2">
    <source>
        <dbReference type="EMBL" id="GFC94034.1"/>
    </source>
</evidence>
<evidence type="ECO:0000256" key="1">
    <source>
        <dbReference type="SAM" id="MobiDB-lite"/>
    </source>
</evidence>
<feature type="non-terminal residue" evidence="2">
    <location>
        <position position="184"/>
    </location>
</feature>
<dbReference type="AlphaFoldDB" id="A0A699S960"/>
<organism evidence="2">
    <name type="scientific">Tanacetum cinerariifolium</name>
    <name type="common">Dalmatian daisy</name>
    <name type="synonym">Chrysanthemum cinerariifolium</name>
    <dbReference type="NCBI Taxonomy" id="118510"/>
    <lineage>
        <taxon>Eukaryota</taxon>
        <taxon>Viridiplantae</taxon>
        <taxon>Streptophyta</taxon>
        <taxon>Embryophyta</taxon>
        <taxon>Tracheophyta</taxon>
        <taxon>Spermatophyta</taxon>
        <taxon>Magnoliopsida</taxon>
        <taxon>eudicotyledons</taxon>
        <taxon>Gunneridae</taxon>
        <taxon>Pentapetalae</taxon>
        <taxon>asterids</taxon>
        <taxon>campanulids</taxon>
        <taxon>Asterales</taxon>
        <taxon>Asteraceae</taxon>
        <taxon>Asteroideae</taxon>
        <taxon>Anthemideae</taxon>
        <taxon>Anthemidinae</taxon>
        <taxon>Tanacetum</taxon>
    </lineage>
</organism>
<feature type="region of interest" description="Disordered" evidence="1">
    <location>
        <begin position="62"/>
        <end position="184"/>
    </location>
</feature>
<feature type="compositionally biased region" description="Basic and acidic residues" evidence="1">
    <location>
        <begin position="174"/>
        <end position="184"/>
    </location>
</feature>
<comment type="caution">
    <text evidence="2">The sequence shown here is derived from an EMBL/GenBank/DDBJ whole genome shotgun (WGS) entry which is preliminary data.</text>
</comment>
<reference evidence="2" key="1">
    <citation type="journal article" date="2019" name="Sci. Rep.">
        <title>Draft genome of Tanacetum cinerariifolium, the natural source of mosquito coil.</title>
        <authorList>
            <person name="Yamashiro T."/>
            <person name="Shiraishi A."/>
            <person name="Satake H."/>
            <person name="Nakayama K."/>
        </authorList>
    </citation>
    <scope>NUCLEOTIDE SEQUENCE</scope>
</reference>